<dbReference type="InterPro" id="IPR010920">
    <property type="entry name" value="LSM_dom_sf"/>
</dbReference>
<evidence type="ECO:0000256" key="2">
    <source>
        <dbReference type="ARBA" id="ARBA00008017"/>
    </source>
</evidence>
<dbReference type="AlphaFoldDB" id="A0A4V3QZG2"/>
<protein>
    <recommendedName>
        <fullName evidence="7">Small-conductance mechanosensitive channel</fullName>
    </recommendedName>
</protein>
<proteinExistence type="inferred from homology"/>
<keyword evidence="3" id="KW-1003">Cell membrane</keyword>
<evidence type="ECO:0000313" key="11">
    <source>
        <dbReference type="Proteomes" id="UP000306147"/>
    </source>
</evidence>
<dbReference type="Pfam" id="PF00924">
    <property type="entry name" value="MS_channel_2nd"/>
    <property type="match status" value="1"/>
</dbReference>
<dbReference type="Pfam" id="PF21088">
    <property type="entry name" value="MS_channel_1st"/>
    <property type="match status" value="1"/>
</dbReference>
<keyword evidence="7" id="KW-0407">Ion channel</keyword>
<organism evidence="10 11">
    <name type="scientific">Sphingomonas gei</name>
    <dbReference type="NCBI Taxonomy" id="1395960"/>
    <lineage>
        <taxon>Bacteria</taxon>
        <taxon>Pseudomonadati</taxon>
        <taxon>Pseudomonadota</taxon>
        <taxon>Alphaproteobacteria</taxon>
        <taxon>Sphingomonadales</taxon>
        <taxon>Sphingomonadaceae</taxon>
        <taxon>Sphingomonas</taxon>
    </lineage>
</organism>
<keyword evidence="6 7" id="KW-0472">Membrane</keyword>
<dbReference type="SUPFAM" id="SSF50182">
    <property type="entry name" value="Sm-like ribonucleoproteins"/>
    <property type="match status" value="1"/>
</dbReference>
<evidence type="ECO:0000256" key="7">
    <source>
        <dbReference type="RuleBase" id="RU369025"/>
    </source>
</evidence>
<feature type="transmembrane region" description="Helical" evidence="7">
    <location>
        <begin position="185"/>
        <end position="213"/>
    </location>
</feature>
<feature type="transmembrane region" description="Helical" evidence="7">
    <location>
        <begin position="107"/>
        <end position="127"/>
    </location>
</feature>
<feature type="transmembrane region" description="Helical" evidence="7">
    <location>
        <begin position="148"/>
        <end position="173"/>
    </location>
</feature>
<feature type="domain" description="Mechanosensitive ion channel MscS" evidence="8">
    <location>
        <begin position="201"/>
        <end position="266"/>
    </location>
</feature>
<dbReference type="InterPro" id="IPR045275">
    <property type="entry name" value="MscS_archaea/bacteria_type"/>
</dbReference>
<dbReference type="Proteomes" id="UP000306147">
    <property type="component" value="Unassembled WGS sequence"/>
</dbReference>
<evidence type="ECO:0000313" key="10">
    <source>
        <dbReference type="EMBL" id="TGX54092.1"/>
    </source>
</evidence>
<dbReference type="InterPro" id="IPR049142">
    <property type="entry name" value="MS_channel_1st"/>
</dbReference>
<keyword evidence="5 7" id="KW-1133">Transmembrane helix</keyword>
<dbReference type="OrthoDB" id="9809206at2"/>
<comment type="similarity">
    <text evidence="2 7">Belongs to the MscS (TC 1.A.23) family.</text>
</comment>
<dbReference type="InterPro" id="IPR011066">
    <property type="entry name" value="MscS_channel_C_sf"/>
</dbReference>
<reference evidence="10 11" key="1">
    <citation type="submission" date="2019-04" db="EMBL/GenBank/DDBJ databases">
        <title>Sphingomonas psychrotolerans sp. nov., isolated from soil in the Tianshan Mountains, Xinjiang, China.</title>
        <authorList>
            <person name="Luo Y."/>
            <person name="Sheng H."/>
        </authorList>
    </citation>
    <scope>NUCLEOTIDE SEQUENCE [LARGE SCALE GENOMIC DNA]</scope>
    <source>
        <strain evidence="10 11">ZFGT-11</strain>
    </source>
</reference>
<keyword evidence="7" id="KW-0813">Transport</keyword>
<dbReference type="GO" id="GO:0008381">
    <property type="term" value="F:mechanosensitive monoatomic ion channel activity"/>
    <property type="evidence" value="ECO:0007669"/>
    <property type="project" value="InterPro"/>
</dbReference>
<accession>A0A4V3QZG2</accession>
<comment type="function">
    <text evidence="7">Mechanosensitive channel that participates in the regulation of osmotic pressure changes within the cell, opening in response to stretch forces in the membrane lipid bilayer, without the need for other proteins. Contributes to normal resistance to hypoosmotic shock. Forms an ion channel of 1.0 nanosiemens conductance with a slight preference for anions.</text>
</comment>
<name>A0A4V3QZG2_9SPHN</name>
<dbReference type="GO" id="GO:0005886">
    <property type="term" value="C:plasma membrane"/>
    <property type="evidence" value="ECO:0007669"/>
    <property type="project" value="UniProtKB-SubCell"/>
</dbReference>
<evidence type="ECO:0000259" key="8">
    <source>
        <dbReference type="Pfam" id="PF00924"/>
    </source>
</evidence>
<gene>
    <name evidence="10" type="ORF">E5A73_08185</name>
</gene>
<dbReference type="InterPro" id="IPR023408">
    <property type="entry name" value="MscS_beta-dom_sf"/>
</dbReference>
<dbReference type="SUPFAM" id="SSF82861">
    <property type="entry name" value="Mechanosensitive channel protein MscS (YggB), transmembrane region"/>
    <property type="match status" value="1"/>
</dbReference>
<dbReference type="PANTHER" id="PTHR30221">
    <property type="entry name" value="SMALL-CONDUCTANCE MECHANOSENSITIVE CHANNEL"/>
    <property type="match status" value="1"/>
</dbReference>
<keyword evidence="4 7" id="KW-0812">Transmembrane</keyword>
<dbReference type="InterPro" id="IPR006685">
    <property type="entry name" value="MscS_channel_2nd"/>
</dbReference>
<evidence type="ECO:0000256" key="3">
    <source>
        <dbReference type="ARBA" id="ARBA00022475"/>
    </source>
</evidence>
<feature type="domain" description="Mechanosensitive ion channel transmembrane helices 2/3" evidence="9">
    <location>
        <begin position="159"/>
        <end position="199"/>
    </location>
</feature>
<feature type="transmembrane region" description="Helical" evidence="7">
    <location>
        <begin position="36"/>
        <end position="59"/>
    </location>
</feature>
<evidence type="ECO:0000256" key="5">
    <source>
        <dbReference type="ARBA" id="ARBA00022989"/>
    </source>
</evidence>
<evidence type="ECO:0000256" key="6">
    <source>
        <dbReference type="ARBA" id="ARBA00023136"/>
    </source>
</evidence>
<dbReference type="PANTHER" id="PTHR30221:SF1">
    <property type="entry name" value="SMALL-CONDUCTANCE MECHANOSENSITIVE CHANNEL"/>
    <property type="match status" value="1"/>
</dbReference>
<dbReference type="EMBL" id="SRXT01000003">
    <property type="protein sequence ID" value="TGX54092.1"/>
    <property type="molecule type" value="Genomic_DNA"/>
</dbReference>
<keyword evidence="7" id="KW-0406">Ion transport</keyword>
<evidence type="ECO:0000256" key="4">
    <source>
        <dbReference type="ARBA" id="ARBA00022692"/>
    </source>
</evidence>
<dbReference type="RefSeq" id="WP_135963331.1">
    <property type="nucleotide sequence ID" value="NZ_SRXT01000003.1"/>
</dbReference>
<keyword evidence="7" id="KW-0997">Cell inner membrane</keyword>
<comment type="caution">
    <text evidence="10">The sequence shown here is derived from an EMBL/GenBank/DDBJ whole genome shotgun (WGS) entry which is preliminary data.</text>
</comment>
<evidence type="ECO:0000256" key="1">
    <source>
        <dbReference type="ARBA" id="ARBA00004651"/>
    </source>
</evidence>
<comment type="subunit">
    <text evidence="7">Homoheptamer.</text>
</comment>
<evidence type="ECO:0000259" key="9">
    <source>
        <dbReference type="Pfam" id="PF21088"/>
    </source>
</evidence>
<keyword evidence="11" id="KW-1185">Reference proteome</keyword>
<dbReference type="SUPFAM" id="SSF82689">
    <property type="entry name" value="Mechanosensitive channel protein MscS (YggB), C-terminal domain"/>
    <property type="match status" value="1"/>
</dbReference>
<comment type="subcellular location">
    <subcellularLocation>
        <location evidence="7">Cell inner membrane</location>
        <topology evidence="7">Multi-pass membrane protein</topology>
    </subcellularLocation>
    <subcellularLocation>
        <location evidence="1">Cell membrane</location>
        <topology evidence="1">Multi-pass membrane protein</topology>
    </subcellularLocation>
</comment>
<dbReference type="Gene3D" id="3.30.70.100">
    <property type="match status" value="1"/>
</dbReference>
<dbReference type="InterPro" id="IPR011014">
    <property type="entry name" value="MscS_channel_TM-2"/>
</dbReference>
<sequence length="393" mass="42621">MTNTTANKPLIPAGPDLQAQATTLFHDSLVWVESHWLNIAIAAGVAAIIVVSLHAVRAWAMRLCQRGSGIANWYSVVGRALSKTGNFFIIMTALRLVSGYANPPVMVSTTIGFLFTIASVFQVAIWVRELIFGAIEHRTTSENYSGEGLASAIGIIRLLVSIVLFAIATVMVLSNVGVNVTGLVAGLGIGGIAIGLAAQGIFGDLIAALSIIFDRPFRVGQHIKYDGSDGTIEEIGLKSTRLRSVTGELRIISNRQLLDKEIQNLSDRRLIRFNWMLGVAYETPPDVLDRLPQILTEIAEQCGARAVRNGFANFSASTLDYEFIVELDGSDWTIAHQVRNKLATTILRRFAQEGINLPYPAQASYTAAPDGTLIMPYPEVQPATRTDKGPDEN</sequence>
<dbReference type="Gene3D" id="1.10.287.1260">
    <property type="match status" value="1"/>
</dbReference>
<dbReference type="Gene3D" id="2.30.30.60">
    <property type="match status" value="1"/>
</dbReference>